<keyword evidence="1 6" id="KW-0813">Transport</keyword>
<evidence type="ECO:0000256" key="5">
    <source>
        <dbReference type="ARBA" id="ARBA00023136"/>
    </source>
</evidence>
<comment type="caution">
    <text evidence="7">The sequence shown here is derived from an EMBL/GenBank/DDBJ whole genome shotgun (WGS) entry which is preliminary data.</text>
</comment>
<proteinExistence type="inferred from homology"/>
<dbReference type="RefSeq" id="WP_064781726.1">
    <property type="nucleotide sequence ID" value="NZ_BAAAEQ010000003.1"/>
</dbReference>
<keyword evidence="2 6" id="KW-1003">Cell membrane</keyword>
<evidence type="ECO:0000256" key="2">
    <source>
        <dbReference type="ARBA" id="ARBA00022475"/>
    </source>
</evidence>
<dbReference type="HAMAP" id="MF_01871">
    <property type="entry name" value="DabA"/>
    <property type="match status" value="1"/>
</dbReference>
<reference evidence="7 8" key="1">
    <citation type="submission" date="2020-03" db="EMBL/GenBank/DDBJ databases">
        <title>Genomic Encyclopedia of Type Strains, Phase IV (KMG-IV): sequencing the most valuable type-strain genomes for metagenomic binning, comparative biology and taxonomic classification.</title>
        <authorList>
            <person name="Goeker M."/>
        </authorList>
    </citation>
    <scope>NUCLEOTIDE SEQUENCE [LARGE SCALE GENOMIC DNA]</scope>
    <source>
        <strain evidence="7 8">DSM 18888</strain>
    </source>
</reference>
<evidence type="ECO:0000313" key="8">
    <source>
        <dbReference type="Proteomes" id="UP000556869"/>
    </source>
</evidence>
<dbReference type="Proteomes" id="UP000556869">
    <property type="component" value="Unassembled WGS sequence"/>
</dbReference>
<evidence type="ECO:0000256" key="3">
    <source>
        <dbReference type="ARBA" id="ARBA00022723"/>
    </source>
</evidence>
<keyword evidence="3 6" id="KW-0479">Metal-binding</keyword>
<dbReference type="InterPro" id="IPR018752">
    <property type="entry name" value="DabA"/>
</dbReference>
<feature type="binding site" evidence="6">
    <location>
        <position position="341"/>
    </location>
    <ligand>
        <name>Zn(2+)</name>
        <dbReference type="ChEBI" id="CHEBI:29105"/>
    </ligand>
</feature>
<comment type="subcellular location">
    <subcellularLocation>
        <location evidence="6">Cell membrane</location>
        <topology evidence="6">Peripheral membrane protein</topology>
    </subcellularLocation>
</comment>
<sequence>MNVTVTNIAFEDDGAVPSLIDDAIGRAIENIAPAWPLESTVAVNPFVGQASKRLAEVAAQHQRLIGTDTLQPGDWYLGKIKSGAIAKHALSEALDAAPYCVKPVGVAELEDALRAERASACKVPTLADIAMTATGTDWPTIIEDCIGRWAAAYFDRGGALRQGASQAQTAWKSWQFWAQHDRTAQLLGLADFRATVRDLPSDAVAAIDEMVAVLNPHNLGLDGQLHQALLSINGWAQHGRYLRWIAELDGRSDDTIIDLLAVRLSWDFALYQALQSQIEVHWLSALSDHAMPISASEFDIAREIAQDAYERSLQGNLTKQLGAVDANDRKDLAPSIQAAFCIDVRSEVFRRALESVSDDIVTLGFAGFFGLPVAHGPANSALSESRLPVLLSPGLQSCTHDHAETSGLVNELLHKAVRPWHQVKTAALTSFAYVDAIGPTYIWELAKSTMGLTGDKGKAEKSPKPVFQTALDDGAKCDIAEKVLRAMSLTHGFAQTVLLAGHGANVTNNPHKSALHCGACGGHAGDVNARLLADLLNDQAVRDGLADRGIGIPDATVFVAGLHDTTTDSVTLYDGDIDRPMDRAALDRLLDVIGKAGMIARAERTARLPGAKSERDVMARAANWAETRPEWGLAGCKYFIAAPRSYSAQTSLSSESFLHDYDHHADQKNDYAVLELILTAPVVVASWISLQYYASSVATELYGSGNKLLHNVVGGIGVYEGNGGQLRTGLPMQSVSGDDGAGHEPVRLTVCIDAPTSAISDVLERHPTVRALFDNGWLHLMAFEGAGKLSRRYTGDLVWEDVHPSADA</sequence>
<dbReference type="PANTHER" id="PTHR38344:SF1">
    <property type="entry name" value="INORGANIC CARBON TRANSPORTER SUBUNIT DABA-RELATED"/>
    <property type="match status" value="1"/>
</dbReference>
<comment type="cofactor">
    <cofactor evidence="6">
        <name>Zn(2+)</name>
        <dbReference type="ChEBI" id="CHEBI:29105"/>
    </cofactor>
</comment>
<protein>
    <recommendedName>
        <fullName evidence="6">Probable inorganic carbon transporter subunit DabA</fullName>
    </recommendedName>
</protein>
<dbReference type="EMBL" id="JAATJD010000003">
    <property type="protein sequence ID" value="NJB75962.1"/>
    <property type="molecule type" value="Genomic_DNA"/>
</dbReference>
<comment type="function">
    <text evidence="6">Part of an energy-coupled inorganic carbon pump.</text>
</comment>
<keyword evidence="8" id="KW-1185">Reference proteome</keyword>
<comment type="subunit">
    <text evidence="6">Forms a complex with DabB.</text>
</comment>
<organism evidence="7 8">
    <name type="scientific">Thalassospira tepidiphila</name>
    <dbReference type="NCBI Taxonomy" id="393657"/>
    <lineage>
        <taxon>Bacteria</taxon>
        <taxon>Pseudomonadati</taxon>
        <taxon>Pseudomonadota</taxon>
        <taxon>Alphaproteobacteria</taxon>
        <taxon>Rhodospirillales</taxon>
        <taxon>Thalassospiraceae</taxon>
        <taxon>Thalassospira</taxon>
    </lineage>
</organism>
<accession>A0ABX0X2T3</accession>
<dbReference type="PANTHER" id="PTHR38344">
    <property type="entry name" value="UPF0753 PROTEIN AQ_863"/>
    <property type="match status" value="1"/>
</dbReference>
<evidence type="ECO:0000256" key="1">
    <source>
        <dbReference type="ARBA" id="ARBA00022448"/>
    </source>
</evidence>
<feature type="binding site" evidence="6">
    <location>
        <position position="517"/>
    </location>
    <ligand>
        <name>Zn(2+)</name>
        <dbReference type="ChEBI" id="CHEBI:29105"/>
    </ligand>
</feature>
<keyword evidence="5 6" id="KW-0472">Membrane</keyword>
<feature type="binding site" evidence="6">
    <location>
        <position position="343"/>
    </location>
    <ligand>
        <name>Zn(2+)</name>
        <dbReference type="ChEBI" id="CHEBI:29105"/>
    </ligand>
</feature>
<evidence type="ECO:0000313" key="7">
    <source>
        <dbReference type="EMBL" id="NJB75962.1"/>
    </source>
</evidence>
<name>A0ABX0X2T3_9PROT</name>
<gene>
    <name evidence="6" type="primary">dabA</name>
    <name evidence="7" type="ORF">GGR96_003084</name>
</gene>
<comment type="similarity">
    <text evidence="6">Belongs to the inorganic carbon transporter (TC 9.A.2) DabA family.</text>
</comment>
<evidence type="ECO:0000256" key="4">
    <source>
        <dbReference type="ARBA" id="ARBA00022833"/>
    </source>
</evidence>
<keyword evidence="4 6" id="KW-0862">Zinc</keyword>
<evidence type="ECO:0000256" key="6">
    <source>
        <dbReference type="HAMAP-Rule" id="MF_01871"/>
    </source>
</evidence>
<dbReference type="Pfam" id="PF10070">
    <property type="entry name" value="DabA"/>
    <property type="match status" value="1"/>
</dbReference>
<feature type="binding site" evidence="6">
    <location>
        <position position="502"/>
    </location>
    <ligand>
        <name>Zn(2+)</name>
        <dbReference type="ChEBI" id="CHEBI:29105"/>
    </ligand>
</feature>